<dbReference type="SFLD" id="SFLDG01170">
    <property type="entry name" value="Pyruvoyl-dependent_arginine_de"/>
    <property type="match status" value="1"/>
</dbReference>
<evidence type="ECO:0000256" key="1">
    <source>
        <dbReference type="ARBA" id="ARBA00007412"/>
    </source>
</evidence>
<dbReference type="Proteomes" id="UP000600363">
    <property type="component" value="Unassembled WGS sequence"/>
</dbReference>
<evidence type="ECO:0000256" key="2">
    <source>
        <dbReference type="ARBA" id="ARBA00022793"/>
    </source>
</evidence>
<evidence type="ECO:0000313" key="8">
    <source>
        <dbReference type="Proteomes" id="UP000600363"/>
    </source>
</evidence>
<dbReference type="GO" id="GO:0006527">
    <property type="term" value="P:L-arginine catabolic process"/>
    <property type="evidence" value="ECO:0007669"/>
    <property type="project" value="InterPro"/>
</dbReference>
<sequence length="163" mass="17888">MTHIVPSRVFYTSGMGRHEHRLMSFELALRNAGVHTLNLVGVSSVLPPRCTFISMDEGLRELEPGEVTFCVLSVSSSCKSSENVFACVACAHPADENTHGYFAEHHSHEEEDVGLAMARSIASQMYKSLNGREPSRLTHVHSAGKVERDGEYLTVVAMAVFVP</sequence>
<dbReference type="InterPro" id="IPR016105">
    <property type="entry name" value="Pyr-dep_his/arg-deCO2ase_sand"/>
</dbReference>
<dbReference type="GO" id="GO:0008792">
    <property type="term" value="F:arginine decarboxylase activity"/>
    <property type="evidence" value="ECO:0007669"/>
    <property type="project" value="UniProtKB-UniRule"/>
</dbReference>
<dbReference type="AlphaFoldDB" id="A0A832W075"/>
<dbReference type="PIRSF" id="PIRSF005216">
    <property type="entry name" value="Pyruvoyl-dep_arg_deCO2ase"/>
    <property type="match status" value="1"/>
</dbReference>
<comment type="catalytic activity">
    <reaction evidence="5 6">
        <text>L-arginine + H(+) = agmatine + CO2</text>
        <dbReference type="Rhea" id="RHEA:17641"/>
        <dbReference type="ChEBI" id="CHEBI:15378"/>
        <dbReference type="ChEBI" id="CHEBI:16526"/>
        <dbReference type="ChEBI" id="CHEBI:32682"/>
        <dbReference type="ChEBI" id="CHEBI:58145"/>
        <dbReference type="EC" id="4.1.1.19"/>
    </reaction>
</comment>
<feature type="modified residue" description="Pyruvic acid (Ser)" evidence="6">
    <location>
        <position position="44"/>
    </location>
</feature>
<dbReference type="InterPro" id="IPR002724">
    <property type="entry name" value="Pyruvoyl-dep_arg_deCO2ase"/>
</dbReference>
<keyword evidence="2 6" id="KW-0210">Decarboxylase</keyword>
<dbReference type="EMBL" id="DUIH01000021">
    <property type="protein sequence ID" value="HIH70144.1"/>
    <property type="molecule type" value="Genomic_DNA"/>
</dbReference>
<dbReference type="SUPFAM" id="SSF56271">
    <property type="entry name" value="Pyruvoyl-dependent histidine and arginine decarboxylases"/>
    <property type="match status" value="1"/>
</dbReference>
<evidence type="ECO:0000256" key="4">
    <source>
        <dbReference type="ARBA" id="ARBA00023317"/>
    </source>
</evidence>
<keyword evidence="4 6" id="KW-0670">Pyruvate</keyword>
<proteinExistence type="inferred from homology"/>
<feature type="chain" id="PRO_5033174221" description="Pyruvoyl-dependent arginine decarboxylase subunit beta" evidence="6">
    <location>
        <begin position="1"/>
        <end position="43"/>
    </location>
</feature>
<dbReference type="RefSeq" id="WP_042684855.1">
    <property type="nucleotide sequence ID" value="NZ_DUIH01000021.1"/>
</dbReference>
<dbReference type="EC" id="4.1.1.19" evidence="6"/>
<evidence type="ECO:0000256" key="5">
    <source>
        <dbReference type="ARBA" id="ARBA00049309"/>
    </source>
</evidence>
<dbReference type="NCBIfam" id="TIGR00286">
    <property type="entry name" value="pyruvoyl-dependent arginine decarboxylase"/>
    <property type="match status" value="1"/>
</dbReference>
<keyword evidence="3 6" id="KW-0456">Lyase</keyword>
<comment type="similarity">
    <text evidence="1 6">Belongs to the PdaD family.</text>
</comment>
<evidence type="ECO:0000256" key="6">
    <source>
        <dbReference type="HAMAP-Rule" id="MF_01404"/>
    </source>
</evidence>
<dbReference type="Pfam" id="PF01862">
    <property type="entry name" value="PvlArgDC"/>
    <property type="match status" value="1"/>
</dbReference>
<gene>
    <name evidence="6" type="primary">pdaD</name>
    <name evidence="7" type="ORF">HA299_06000</name>
</gene>
<evidence type="ECO:0000313" key="7">
    <source>
        <dbReference type="EMBL" id="HIH70144.1"/>
    </source>
</evidence>
<feature type="chain" id="PRO_5033174220" description="Pyruvoyl-dependent arginine decarboxylase subunit alpha" evidence="6">
    <location>
        <begin position="44"/>
        <end position="163"/>
    </location>
</feature>
<dbReference type="Gene3D" id="3.50.20.10">
    <property type="entry name" value="Pyruvoyl-Dependent Histidine Decarboxylase, subunit B"/>
    <property type="match status" value="1"/>
</dbReference>
<dbReference type="PANTHER" id="PTHR40438:SF1">
    <property type="entry name" value="PYRUVOYL-DEPENDENT ARGININE DECARBOXYLASE"/>
    <property type="match status" value="1"/>
</dbReference>
<protein>
    <recommendedName>
        <fullName evidence="6">Pyruvoyl-dependent arginine decarboxylase</fullName>
        <shortName evidence="6">PvlArgDC</shortName>
        <ecNumber evidence="6">4.1.1.19</ecNumber>
    </recommendedName>
    <component>
        <recommendedName>
            <fullName evidence="6">Pyruvoyl-dependent arginine decarboxylase subunit beta</fullName>
        </recommendedName>
    </component>
    <component>
        <recommendedName>
            <fullName evidence="6">Pyruvoyl-dependent arginine decarboxylase subunit alpha</fullName>
        </recommendedName>
    </component>
</protein>
<comment type="cofactor">
    <cofactor evidence="6">
        <name>pyruvate</name>
        <dbReference type="ChEBI" id="CHEBI:15361"/>
    </cofactor>
    <text evidence="6">Binds 1 pyruvoyl group covalently per subunit.</text>
</comment>
<feature type="site" description="Cleavage (non-hydrolytic)" evidence="6">
    <location>
        <begin position="43"/>
        <end position="44"/>
    </location>
</feature>
<reference evidence="7" key="1">
    <citation type="journal article" date="2020" name="bioRxiv">
        <title>A rank-normalized archaeal taxonomy based on genome phylogeny resolves widespread incomplete and uneven classifications.</title>
        <authorList>
            <person name="Rinke C."/>
            <person name="Chuvochina M."/>
            <person name="Mussig A.J."/>
            <person name="Chaumeil P.-A."/>
            <person name="Waite D.W."/>
            <person name="Whitman W.B."/>
            <person name="Parks D.H."/>
            <person name="Hugenholtz P."/>
        </authorList>
    </citation>
    <scope>NUCLEOTIDE SEQUENCE</scope>
    <source>
        <strain evidence="7">UBA12518</strain>
    </source>
</reference>
<dbReference type="HAMAP" id="MF_01404">
    <property type="entry name" value="PvlArgDC"/>
    <property type="match status" value="1"/>
</dbReference>
<dbReference type="SFLD" id="SFLDS00055">
    <property type="entry name" value="Pyruvoyl-Dependent_Histidine/A"/>
    <property type="match status" value="1"/>
</dbReference>
<dbReference type="InterPro" id="IPR016104">
    <property type="entry name" value="Pyr-dep_his/arg-deCO2ase"/>
</dbReference>
<accession>A0A832W075</accession>
<comment type="caution">
    <text evidence="7">The sequence shown here is derived from an EMBL/GenBank/DDBJ whole genome shotgun (WGS) entry which is preliminary data.</text>
</comment>
<evidence type="ECO:0000256" key="3">
    <source>
        <dbReference type="ARBA" id="ARBA00023239"/>
    </source>
</evidence>
<organism evidence="7 8">
    <name type="scientific">Methermicoccus shengliensis</name>
    <dbReference type="NCBI Taxonomy" id="660064"/>
    <lineage>
        <taxon>Archaea</taxon>
        <taxon>Methanobacteriati</taxon>
        <taxon>Methanobacteriota</taxon>
        <taxon>Stenosarchaea group</taxon>
        <taxon>Methanomicrobia</taxon>
        <taxon>Methanosarcinales</taxon>
        <taxon>Methermicoccaceae</taxon>
        <taxon>Methermicoccus</taxon>
    </lineage>
</organism>
<dbReference type="PANTHER" id="PTHR40438">
    <property type="entry name" value="PYRUVOYL-DEPENDENT ARGININE DECARBOXYLASE"/>
    <property type="match status" value="1"/>
</dbReference>
<name>A0A832W075_9EURY</name>